<evidence type="ECO:0000256" key="4">
    <source>
        <dbReference type="ARBA" id="ARBA00023242"/>
    </source>
</evidence>
<dbReference type="GO" id="GO:0044611">
    <property type="term" value="C:nuclear pore inner ring"/>
    <property type="evidence" value="ECO:0007669"/>
    <property type="project" value="TreeGrafter"/>
</dbReference>
<accession>A0A7J7KJR6</accession>
<dbReference type="GO" id="GO:0006999">
    <property type="term" value="P:nuclear pore organization"/>
    <property type="evidence" value="ECO:0007669"/>
    <property type="project" value="TreeGrafter"/>
</dbReference>
<dbReference type="EMBL" id="VXIV02000455">
    <property type="protein sequence ID" value="KAF6038171.1"/>
    <property type="molecule type" value="Genomic_DNA"/>
</dbReference>
<dbReference type="AlphaFoldDB" id="A0A7J7KJR6"/>
<dbReference type="Proteomes" id="UP000593567">
    <property type="component" value="Unassembled WGS sequence"/>
</dbReference>
<dbReference type="Pfam" id="PF11894">
    <property type="entry name" value="Nup192"/>
    <property type="match status" value="1"/>
</dbReference>
<protein>
    <submittedName>
        <fullName evidence="5">NUP205</fullName>
    </submittedName>
</protein>
<evidence type="ECO:0000313" key="5">
    <source>
        <dbReference type="EMBL" id="KAF6038171.1"/>
    </source>
</evidence>
<keyword evidence="4" id="KW-0539">Nucleus</keyword>
<evidence type="ECO:0000256" key="3">
    <source>
        <dbReference type="ARBA" id="ARBA00022448"/>
    </source>
</evidence>
<dbReference type="GO" id="GO:0017056">
    <property type="term" value="F:structural constituent of nuclear pore"/>
    <property type="evidence" value="ECO:0007669"/>
    <property type="project" value="TreeGrafter"/>
</dbReference>
<gene>
    <name evidence="5" type="ORF">EB796_003520</name>
</gene>
<proteinExistence type="inferred from homology"/>
<sequence>MRYLRNTQDFFIKTLCKLKFSHNEATEEELSVIIKQQTWFMKTLAIELRLTSINKQRSHTQSLINCLLDYNTTYTEGGGRGSADLSRTVLSHTSQYHSLELFHSSMKSRLLQFLDLVSFHDIGLGDIMLEHFNTTSVMQVLSSCEEQAPESGLVSINIPQVHQLLVQEINLAQQGNSMGPLAHRDVLLAEIKQILAYAVEWNTVREAVNVRLQAFDSWRQVTEVLLSGCPAECLGDKRPDIIVNILNALIRKCLQDGCLDDLISPACGVILSLMANLRQSVFKDGLRDTNIDNGLQVILKGILNLIVTSSGSLQRARANLYGALLYYLQMCESELSKDTNPLASRGVFGVLEGKQSATEKLAKEALHVIYGFGDAILEVICRDACDGLM</sequence>
<keyword evidence="6" id="KW-1185">Reference proteome</keyword>
<reference evidence="5" key="1">
    <citation type="submission" date="2020-06" db="EMBL/GenBank/DDBJ databases">
        <title>Draft genome of Bugula neritina, a colonial animal packing powerful symbionts and potential medicines.</title>
        <authorList>
            <person name="Rayko M."/>
        </authorList>
    </citation>
    <scope>NUCLEOTIDE SEQUENCE [LARGE SCALE GENOMIC DNA]</scope>
    <source>
        <strain evidence="5">Kwan_BN1</strain>
    </source>
</reference>
<keyword evidence="3" id="KW-0813">Transport</keyword>
<evidence type="ECO:0000313" key="6">
    <source>
        <dbReference type="Proteomes" id="UP000593567"/>
    </source>
</evidence>
<dbReference type="InterPro" id="IPR021827">
    <property type="entry name" value="Nup186/Nup192/Nup205"/>
</dbReference>
<dbReference type="OrthoDB" id="2019644at2759"/>
<dbReference type="PANTHER" id="PTHR31344">
    <property type="entry name" value="NUCLEAR PORE COMPLEX PROTEIN NUP205"/>
    <property type="match status" value="1"/>
</dbReference>
<evidence type="ECO:0000256" key="1">
    <source>
        <dbReference type="ARBA" id="ARBA00004123"/>
    </source>
</evidence>
<comment type="caution">
    <text evidence="5">The sequence shown here is derived from an EMBL/GenBank/DDBJ whole genome shotgun (WGS) entry which is preliminary data.</text>
</comment>
<comment type="similarity">
    <text evidence="2">Belongs to the NUP186/NUP192/NUP205 family.</text>
</comment>
<comment type="subcellular location">
    <subcellularLocation>
        <location evidence="1">Nucleus</location>
    </subcellularLocation>
</comment>
<dbReference type="PANTHER" id="PTHR31344:SF0">
    <property type="entry name" value="NUCLEAR PORE COMPLEX PROTEIN NUP205"/>
    <property type="match status" value="1"/>
</dbReference>
<evidence type="ECO:0000256" key="2">
    <source>
        <dbReference type="ARBA" id="ARBA00005892"/>
    </source>
</evidence>
<organism evidence="5 6">
    <name type="scientific">Bugula neritina</name>
    <name type="common">Brown bryozoan</name>
    <name type="synonym">Sertularia neritina</name>
    <dbReference type="NCBI Taxonomy" id="10212"/>
    <lineage>
        <taxon>Eukaryota</taxon>
        <taxon>Metazoa</taxon>
        <taxon>Spiralia</taxon>
        <taxon>Lophotrochozoa</taxon>
        <taxon>Bryozoa</taxon>
        <taxon>Gymnolaemata</taxon>
        <taxon>Cheilostomatida</taxon>
        <taxon>Flustrina</taxon>
        <taxon>Buguloidea</taxon>
        <taxon>Bugulidae</taxon>
        <taxon>Bugula</taxon>
    </lineage>
</organism>
<name>A0A7J7KJR6_BUGNE</name>